<keyword evidence="1" id="KW-0472">Membrane</keyword>
<name>A0A6C0IZF8_9ZZZZ</name>
<accession>A0A6C0IZF8</accession>
<organism evidence="2">
    <name type="scientific">viral metagenome</name>
    <dbReference type="NCBI Taxonomy" id="1070528"/>
    <lineage>
        <taxon>unclassified sequences</taxon>
        <taxon>metagenomes</taxon>
        <taxon>organismal metagenomes</taxon>
    </lineage>
</organism>
<evidence type="ECO:0000313" key="2">
    <source>
        <dbReference type="EMBL" id="QHT97825.1"/>
    </source>
</evidence>
<sequence length="286" mass="30615">MALAFQSNTINNFLSTFTSFMNSQVSEVVNKSLTNCSAMNVANVMLGDPPGTPEPRCRAKVSDSQFNILQKARAICNLSVENQTQLTSDIKNGVENNIAQLMQQNNKAVQDFLALGAATFNVNRADFSTTITNEFVNAIRQTSTNICQSIFQATNNGSFILCGDLTNTTINLDQDATVTALTSCINKVLQSATSQGTALNKILTQMDQYQSTEQKGVGSALMWIAIIGGIILLLLIVGAVIWFFLQRGSGGGGSTTQIYAGSYGRPQPQPVGTGPLGAYQFAQSLL</sequence>
<reference evidence="2" key="1">
    <citation type="journal article" date="2020" name="Nature">
        <title>Giant virus diversity and host interactions through global metagenomics.</title>
        <authorList>
            <person name="Schulz F."/>
            <person name="Roux S."/>
            <person name="Paez-Espino D."/>
            <person name="Jungbluth S."/>
            <person name="Walsh D.A."/>
            <person name="Denef V.J."/>
            <person name="McMahon K.D."/>
            <person name="Konstantinidis K.T."/>
            <person name="Eloe-Fadrosh E.A."/>
            <person name="Kyrpides N.C."/>
            <person name="Woyke T."/>
        </authorList>
    </citation>
    <scope>NUCLEOTIDE SEQUENCE</scope>
    <source>
        <strain evidence="2">GVMAG-M-3300025572-1</strain>
    </source>
</reference>
<feature type="transmembrane region" description="Helical" evidence="1">
    <location>
        <begin position="220"/>
        <end position="245"/>
    </location>
</feature>
<keyword evidence="1" id="KW-1133">Transmembrane helix</keyword>
<keyword evidence="1" id="KW-0812">Transmembrane</keyword>
<dbReference type="AlphaFoldDB" id="A0A6C0IZF8"/>
<dbReference type="EMBL" id="MN740283">
    <property type="protein sequence ID" value="QHT97825.1"/>
    <property type="molecule type" value="Genomic_DNA"/>
</dbReference>
<proteinExistence type="predicted"/>
<evidence type="ECO:0000256" key="1">
    <source>
        <dbReference type="SAM" id="Phobius"/>
    </source>
</evidence>
<protein>
    <submittedName>
        <fullName evidence="2">Uncharacterized protein</fullName>
    </submittedName>
</protein>